<accession>A0A0K2TLN9</accession>
<proteinExistence type="predicted"/>
<feature type="region of interest" description="Disordered" evidence="1">
    <location>
        <begin position="1"/>
        <end position="35"/>
    </location>
</feature>
<reference evidence="2" key="1">
    <citation type="submission" date="2014-05" db="EMBL/GenBank/DDBJ databases">
        <authorList>
            <person name="Chronopoulou M."/>
        </authorList>
    </citation>
    <scope>NUCLEOTIDE SEQUENCE</scope>
    <source>
        <tissue evidence="2">Whole organism</tissue>
    </source>
</reference>
<evidence type="ECO:0000313" key="2">
    <source>
        <dbReference type="EMBL" id="CDW27018.1"/>
    </source>
</evidence>
<feature type="compositionally biased region" description="Basic residues" evidence="1">
    <location>
        <begin position="12"/>
        <end position="27"/>
    </location>
</feature>
<name>A0A0K2TLN9_LEPSM</name>
<protein>
    <submittedName>
        <fullName evidence="2">Uncharacterized protein</fullName>
    </submittedName>
</protein>
<organism evidence="2">
    <name type="scientific">Lepeophtheirus salmonis</name>
    <name type="common">Salmon louse</name>
    <name type="synonym">Caligus salmonis</name>
    <dbReference type="NCBI Taxonomy" id="72036"/>
    <lineage>
        <taxon>Eukaryota</taxon>
        <taxon>Metazoa</taxon>
        <taxon>Ecdysozoa</taxon>
        <taxon>Arthropoda</taxon>
        <taxon>Crustacea</taxon>
        <taxon>Multicrustacea</taxon>
        <taxon>Hexanauplia</taxon>
        <taxon>Copepoda</taxon>
        <taxon>Siphonostomatoida</taxon>
        <taxon>Caligidae</taxon>
        <taxon>Lepeophtheirus</taxon>
    </lineage>
</organism>
<sequence length="35" mass="4183">MEFQGQVVVVGRGRRSRRRNTREKHQRKGNEEGMI</sequence>
<dbReference type="EMBL" id="HACA01009657">
    <property type="protein sequence ID" value="CDW27018.1"/>
    <property type="molecule type" value="Transcribed_RNA"/>
</dbReference>
<dbReference type="AlphaFoldDB" id="A0A0K2TLN9"/>
<evidence type="ECO:0000256" key="1">
    <source>
        <dbReference type="SAM" id="MobiDB-lite"/>
    </source>
</evidence>